<evidence type="ECO:0000256" key="5">
    <source>
        <dbReference type="ARBA" id="ARBA00022906"/>
    </source>
</evidence>
<accession>S3C0H9</accession>
<dbReference type="Pfam" id="PF01297">
    <property type="entry name" value="ZnuA"/>
    <property type="match status" value="1"/>
</dbReference>
<dbReference type="GO" id="GO:0006829">
    <property type="term" value="P:zinc ion transport"/>
    <property type="evidence" value="ECO:0007669"/>
    <property type="project" value="UniProtKB-KW"/>
</dbReference>
<organism evidence="8 9">
    <name type="scientific">Sutterella wadsworthensis HGA0223</name>
    <dbReference type="NCBI Taxonomy" id="1203554"/>
    <lineage>
        <taxon>Bacteria</taxon>
        <taxon>Pseudomonadati</taxon>
        <taxon>Pseudomonadota</taxon>
        <taxon>Betaproteobacteria</taxon>
        <taxon>Burkholderiales</taxon>
        <taxon>Sutterellaceae</taxon>
        <taxon>Sutterella</taxon>
    </lineage>
</organism>
<evidence type="ECO:0000256" key="3">
    <source>
        <dbReference type="ARBA" id="ARBA00022448"/>
    </source>
</evidence>
<dbReference type="EMBL" id="ATCF01000012">
    <property type="protein sequence ID" value="EPD99822.1"/>
    <property type="molecule type" value="Genomic_DNA"/>
</dbReference>
<dbReference type="STRING" id="1203554.HMPREF1476_00626"/>
<feature type="chain" id="PRO_5004506892" description="High-affinity zinc uptake system protein ZnuA" evidence="7">
    <location>
        <begin position="25"/>
        <end position="309"/>
    </location>
</feature>
<name>S3C0H9_9BURK</name>
<comment type="similarity">
    <text evidence="1 6">Belongs to the bacterial solute-binding protein 9 family.</text>
</comment>
<evidence type="ECO:0000256" key="1">
    <source>
        <dbReference type="ARBA" id="ARBA00011028"/>
    </source>
</evidence>
<keyword evidence="5" id="KW-0406">Ion transport</keyword>
<sequence>MLSQKVFAAAASSVLCLSAGAAAAAPADDLVCKDAAAQGKIVAAASFNAMAEFTRAVGGDHVCVETLIPGGTEPHDFTPTVRTVEALKKADLLILNGFGMEPWAEKTAAAAANDHLTIVTASAGASPVKLTDPEEVKEHGANDPHLWLSLSGASLEAKNIAAALAKRDPKHAQTYEQNAERFAADLDVLKKQFIKDTADAKRRAFVTGHAAFGYLARDFGLEQKSIEDLFAEGEPTMKTLAELAKYCRKNNVKTVFAEELVSPAASKTLAEEAGAKVVAIYTMESNESGLSYLERMKRNLTEIAKSLKE</sequence>
<dbReference type="InterPro" id="IPR006128">
    <property type="entry name" value="Lipoprotein_PsaA-like"/>
</dbReference>
<evidence type="ECO:0000256" key="4">
    <source>
        <dbReference type="ARBA" id="ARBA00022729"/>
    </source>
</evidence>
<dbReference type="PANTHER" id="PTHR42953:SF3">
    <property type="entry name" value="HIGH-AFFINITY ZINC UPTAKE SYSTEM PROTEIN ZNUA"/>
    <property type="match status" value="1"/>
</dbReference>
<evidence type="ECO:0000256" key="6">
    <source>
        <dbReference type="RuleBase" id="RU003512"/>
    </source>
</evidence>
<dbReference type="PATRIC" id="fig|1203554.3.peg.613"/>
<dbReference type="PANTHER" id="PTHR42953">
    <property type="entry name" value="HIGH-AFFINITY ZINC UPTAKE SYSTEM PROTEIN ZNUA-RELATED"/>
    <property type="match status" value="1"/>
</dbReference>
<dbReference type="GO" id="GO:0046872">
    <property type="term" value="F:metal ion binding"/>
    <property type="evidence" value="ECO:0007669"/>
    <property type="project" value="InterPro"/>
</dbReference>
<proteinExistence type="inferred from homology"/>
<dbReference type="eggNOG" id="COG0803">
    <property type="taxonomic scope" value="Bacteria"/>
</dbReference>
<dbReference type="PRINTS" id="PR00691">
    <property type="entry name" value="ADHESINB"/>
</dbReference>
<gene>
    <name evidence="8" type="ORF">HMPREF1476_00626</name>
</gene>
<dbReference type="HOGENOM" id="CLU_016838_1_0_4"/>
<reference evidence="8 9" key="1">
    <citation type="submission" date="2013-04" db="EMBL/GenBank/DDBJ databases">
        <title>The Genome Sequence of Sutterella wadsworthensis HGA0223.</title>
        <authorList>
            <consortium name="The Broad Institute Genomics Platform"/>
            <person name="Earl A."/>
            <person name="Ward D."/>
            <person name="Feldgarden M."/>
            <person name="Gevers D."/>
            <person name="Schmidt T.M."/>
            <person name="Dover J."/>
            <person name="Dai D."/>
            <person name="Walker B."/>
            <person name="Young S."/>
            <person name="Zeng Q."/>
            <person name="Gargeya S."/>
            <person name="Fitzgerald M."/>
            <person name="Haas B."/>
            <person name="Abouelleil A."/>
            <person name="Allen A.W."/>
            <person name="Alvarado L."/>
            <person name="Arachchi H.M."/>
            <person name="Berlin A.M."/>
            <person name="Chapman S.B."/>
            <person name="Gainer-Dewar J."/>
            <person name="Goldberg J."/>
            <person name="Griggs A."/>
            <person name="Gujja S."/>
            <person name="Hansen M."/>
            <person name="Howarth C."/>
            <person name="Imamovic A."/>
            <person name="Ireland A."/>
            <person name="Larimer J."/>
            <person name="McCowan C."/>
            <person name="Murphy C."/>
            <person name="Pearson M."/>
            <person name="Poon T.W."/>
            <person name="Priest M."/>
            <person name="Roberts A."/>
            <person name="Saif S."/>
            <person name="Shea T."/>
            <person name="Sisk P."/>
            <person name="Sykes S."/>
            <person name="Wortman J."/>
            <person name="Nusbaum C."/>
            <person name="Birren B."/>
        </authorList>
    </citation>
    <scope>NUCLEOTIDE SEQUENCE [LARGE SCALE GENOMIC DNA]</scope>
    <source>
        <strain evidence="8 9">HGA0223</strain>
    </source>
</reference>
<dbReference type="SUPFAM" id="SSF53807">
    <property type="entry name" value="Helical backbone' metal receptor"/>
    <property type="match status" value="1"/>
</dbReference>
<protein>
    <recommendedName>
        <fullName evidence="2">High-affinity zinc uptake system protein ZnuA</fullName>
    </recommendedName>
</protein>
<evidence type="ECO:0000313" key="9">
    <source>
        <dbReference type="Proteomes" id="UP000014400"/>
    </source>
</evidence>
<keyword evidence="5" id="KW-0864">Zinc transport</keyword>
<keyword evidence="3 6" id="KW-0813">Transport</keyword>
<dbReference type="InterPro" id="IPR006127">
    <property type="entry name" value="ZnuA-like"/>
</dbReference>
<keyword evidence="5" id="KW-0862">Zinc</keyword>
<comment type="caution">
    <text evidence="8">The sequence shown here is derived from an EMBL/GenBank/DDBJ whole genome shotgun (WGS) entry which is preliminary data.</text>
</comment>
<dbReference type="GO" id="GO:0007155">
    <property type="term" value="P:cell adhesion"/>
    <property type="evidence" value="ECO:0007669"/>
    <property type="project" value="InterPro"/>
</dbReference>
<feature type="signal peptide" evidence="7">
    <location>
        <begin position="1"/>
        <end position="24"/>
    </location>
</feature>
<dbReference type="Gene3D" id="3.40.50.1980">
    <property type="entry name" value="Nitrogenase molybdenum iron protein domain"/>
    <property type="match status" value="2"/>
</dbReference>
<dbReference type="AlphaFoldDB" id="S3C0H9"/>
<dbReference type="InterPro" id="IPR006129">
    <property type="entry name" value="AdhesinB"/>
</dbReference>
<evidence type="ECO:0000313" key="8">
    <source>
        <dbReference type="EMBL" id="EPD99822.1"/>
    </source>
</evidence>
<dbReference type="RefSeq" id="WP_016473986.1">
    <property type="nucleotide sequence ID" value="NZ_KE150480.1"/>
</dbReference>
<dbReference type="PRINTS" id="PR00690">
    <property type="entry name" value="ADHESNFAMILY"/>
</dbReference>
<evidence type="ECO:0000256" key="2">
    <source>
        <dbReference type="ARBA" id="ARBA00015915"/>
    </source>
</evidence>
<dbReference type="Proteomes" id="UP000014400">
    <property type="component" value="Unassembled WGS sequence"/>
</dbReference>
<evidence type="ECO:0000256" key="7">
    <source>
        <dbReference type="SAM" id="SignalP"/>
    </source>
</evidence>
<keyword evidence="4 7" id="KW-0732">Signal</keyword>
<keyword evidence="9" id="KW-1185">Reference proteome</keyword>
<dbReference type="InterPro" id="IPR050492">
    <property type="entry name" value="Bact_metal-bind_prot9"/>
</dbReference>